<evidence type="ECO:0000313" key="4">
    <source>
        <dbReference type="Proteomes" id="UP000565719"/>
    </source>
</evidence>
<evidence type="ECO:0000313" key="3">
    <source>
        <dbReference type="Proteomes" id="UP000269041"/>
    </source>
</evidence>
<dbReference type="OrthoDB" id="5917768at2"/>
<evidence type="ECO:0000313" key="2">
    <source>
        <dbReference type="EMBL" id="RSD31697.1"/>
    </source>
</evidence>
<dbReference type="RefSeq" id="WP_125320653.1">
    <property type="nucleotide sequence ID" value="NZ_AP024889.1"/>
</dbReference>
<dbReference type="EMBL" id="VTXC01000072">
    <property type="protein sequence ID" value="NOH73208.1"/>
    <property type="molecule type" value="Genomic_DNA"/>
</dbReference>
<organism evidence="2 3">
    <name type="scientific">Vibrio pectenicida</name>
    <dbReference type="NCBI Taxonomy" id="62763"/>
    <lineage>
        <taxon>Bacteria</taxon>
        <taxon>Pseudomonadati</taxon>
        <taxon>Pseudomonadota</taxon>
        <taxon>Gammaproteobacteria</taxon>
        <taxon>Vibrionales</taxon>
        <taxon>Vibrionaceae</taxon>
        <taxon>Vibrio</taxon>
    </lineage>
</organism>
<reference evidence="2 3" key="1">
    <citation type="submission" date="2018-12" db="EMBL/GenBank/DDBJ databases">
        <title>Genomic taxonomy of the Vibrionaceae family.</title>
        <authorList>
            <person name="Gomez-Gil B."/>
            <person name="Enciso-Ibarra K."/>
        </authorList>
    </citation>
    <scope>NUCLEOTIDE SEQUENCE [LARGE SCALE GENOMIC DNA]</scope>
    <source>
        <strain evidence="2 3">CAIM 594</strain>
    </source>
</reference>
<accession>A0A427U4P5</accession>
<dbReference type="EMBL" id="RSFA01000025">
    <property type="protein sequence ID" value="RSD31697.1"/>
    <property type="molecule type" value="Genomic_DNA"/>
</dbReference>
<evidence type="ECO:0000313" key="1">
    <source>
        <dbReference type="EMBL" id="NOH73208.1"/>
    </source>
</evidence>
<keyword evidence="3" id="KW-1185">Reference proteome</keyword>
<dbReference type="Proteomes" id="UP000269041">
    <property type="component" value="Unassembled WGS sequence"/>
</dbReference>
<protein>
    <recommendedName>
        <fullName evidence="5">DUF3330 domain-containing protein</fullName>
    </recommendedName>
</protein>
<sequence length="59" mass="6784">MFTIEGVCDWCKKLSLVAKHEYIDGLCHQSCAECNDIAKLDVRQFNADERQQQAKNIQP</sequence>
<comment type="caution">
    <text evidence="2">The sequence shown here is derived from an EMBL/GenBank/DDBJ whole genome shotgun (WGS) entry which is preliminary data.</text>
</comment>
<gene>
    <name evidence="2" type="ORF">EJA03_07650</name>
    <name evidence="1" type="ORF">F0225_17980</name>
</gene>
<reference evidence="1 4" key="2">
    <citation type="submission" date="2019-09" db="EMBL/GenBank/DDBJ databases">
        <title>Draft genome sequencing and comparative genomics of hatchery-associated Vibrios.</title>
        <authorList>
            <person name="Kehlet-Delgado H."/>
            <person name="Mueller R.S."/>
        </authorList>
    </citation>
    <scope>NUCLEOTIDE SEQUENCE [LARGE SCALE GENOMIC DNA]</scope>
    <source>
        <strain evidence="1 4">99-46-Y</strain>
    </source>
</reference>
<proteinExistence type="predicted"/>
<dbReference type="AlphaFoldDB" id="A0A427U4P5"/>
<dbReference type="Proteomes" id="UP000565719">
    <property type="component" value="Unassembled WGS sequence"/>
</dbReference>
<name>A0A427U4P5_9VIBR</name>
<evidence type="ECO:0008006" key="5">
    <source>
        <dbReference type="Google" id="ProtNLM"/>
    </source>
</evidence>